<dbReference type="Proteomes" id="UP001529256">
    <property type="component" value="Unassembled WGS sequence"/>
</dbReference>
<keyword evidence="1" id="KW-0597">Phosphoprotein</keyword>
<sequence>MPNPVSGATEIFRMPAADATVPDLMGTSRLAHPTLTIVKGPQIGETFELDSPEITLGRDPKNSVFLNDMTVSRHHARMNLSNISSGIATIEDLGSLNGTWVDGAIASRAGLKDGSTIQIGTFRMVFHTNARPRRIDTEA</sequence>
<dbReference type="Gene3D" id="2.60.200.20">
    <property type="match status" value="1"/>
</dbReference>
<accession>A0ABT7V338</accession>
<dbReference type="InterPro" id="IPR008984">
    <property type="entry name" value="SMAD_FHA_dom_sf"/>
</dbReference>
<dbReference type="Pfam" id="PF00498">
    <property type="entry name" value="FHA"/>
    <property type="match status" value="1"/>
</dbReference>
<keyword evidence="4" id="KW-1185">Reference proteome</keyword>
<reference evidence="4" key="1">
    <citation type="submission" date="2023-06" db="EMBL/GenBank/DDBJ databases">
        <title>Identification and characterization of horizontal gene transfer across gut microbiota members of farm animals based on homology search.</title>
        <authorList>
            <person name="Zeman M."/>
            <person name="Kubasova T."/>
            <person name="Jahodarova E."/>
            <person name="Nykrynova M."/>
            <person name="Rychlik I."/>
        </authorList>
    </citation>
    <scope>NUCLEOTIDE SEQUENCE [LARGE SCALE GENOMIC DNA]</scope>
    <source>
        <strain evidence="4">153_Feed</strain>
    </source>
</reference>
<evidence type="ECO:0000259" key="2">
    <source>
        <dbReference type="PROSITE" id="PS50006"/>
    </source>
</evidence>
<dbReference type="SUPFAM" id="SSF49879">
    <property type="entry name" value="SMAD/FHA domain"/>
    <property type="match status" value="1"/>
</dbReference>
<feature type="domain" description="FHA" evidence="2">
    <location>
        <begin position="54"/>
        <end position="106"/>
    </location>
</feature>
<dbReference type="SMART" id="SM00240">
    <property type="entry name" value="FHA"/>
    <property type="match status" value="1"/>
</dbReference>
<organism evidence="3 4">
    <name type="scientific">Thermophilibacter provencensis</name>
    <dbReference type="NCBI Taxonomy" id="1852386"/>
    <lineage>
        <taxon>Bacteria</taxon>
        <taxon>Bacillati</taxon>
        <taxon>Actinomycetota</taxon>
        <taxon>Coriobacteriia</taxon>
        <taxon>Coriobacteriales</taxon>
        <taxon>Atopobiaceae</taxon>
        <taxon>Thermophilibacter</taxon>
    </lineage>
</organism>
<comment type="caution">
    <text evidence="3">The sequence shown here is derived from an EMBL/GenBank/DDBJ whole genome shotgun (WGS) entry which is preliminary data.</text>
</comment>
<reference evidence="3 4" key="3">
    <citation type="submission" date="2023-06" db="EMBL/GenBank/DDBJ databases">
        <authorList>
            <person name="Zeman M."/>
            <person name="Kubasova T."/>
            <person name="Jahodarova E."/>
            <person name="Nykrynova M."/>
            <person name="Rychlik I."/>
        </authorList>
    </citation>
    <scope>NUCLEOTIDE SEQUENCE [LARGE SCALE GENOMIC DNA]</scope>
    <source>
        <strain evidence="3 4">153_Feed</strain>
    </source>
</reference>
<proteinExistence type="predicted"/>
<protein>
    <submittedName>
        <fullName evidence="3">FHA domain-containing protein</fullName>
    </submittedName>
</protein>
<dbReference type="CDD" id="cd00060">
    <property type="entry name" value="FHA"/>
    <property type="match status" value="1"/>
</dbReference>
<name>A0ABT7V338_9ACTN</name>
<dbReference type="EMBL" id="JAUDEA010000005">
    <property type="protein sequence ID" value="MDM8270998.1"/>
    <property type="molecule type" value="Genomic_DNA"/>
</dbReference>
<gene>
    <name evidence="3" type="ORF">QUW25_04850</name>
</gene>
<evidence type="ECO:0000313" key="4">
    <source>
        <dbReference type="Proteomes" id="UP001529256"/>
    </source>
</evidence>
<evidence type="ECO:0000256" key="1">
    <source>
        <dbReference type="ARBA" id="ARBA00022553"/>
    </source>
</evidence>
<dbReference type="InterPro" id="IPR000253">
    <property type="entry name" value="FHA_dom"/>
</dbReference>
<dbReference type="PROSITE" id="PS50006">
    <property type="entry name" value="FHA_DOMAIN"/>
    <property type="match status" value="1"/>
</dbReference>
<dbReference type="RefSeq" id="WP_289511090.1">
    <property type="nucleotide sequence ID" value="NZ_JAUDEA010000005.1"/>
</dbReference>
<reference evidence="3 4" key="2">
    <citation type="submission" date="2023-06" db="EMBL/GenBank/DDBJ databases">
        <title>Identification and characterization of horizontal gene transfer across gut microbiota members of farm animals based on homology search.</title>
        <authorList>
            <person name="Schwarzerova J."/>
            <person name="Nykrynova M."/>
            <person name="Jureckova K."/>
            <person name="Cejkova D."/>
            <person name="Rychlik I."/>
        </authorList>
    </citation>
    <scope>NUCLEOTIDE SEQUENCE [LARGE SCALE GENOMIC DNA]</scope>
    <source>
        <strain evidence="3 4">153_Feed</strain>
    </source>
</reference>
<evidence type="ECO:0000313" key="3">
    <source>
        <dbReference type="EMBL" id="MDM8270998.1"/>
    </source>
</evidence>